<evidence type="ECO:0000259" key="3">
    <source>
        <dbReference type="PROSITE" id="PS51898"/>
    </source>
</evidence>
<evidence type="ECO:0000256" key="1">
    <source>
        <dbReference type="ARBA" id="ARBA00008857"/>
    </source>
</evidence>
<evidence type="ECO:0000256" key="2">
    <source>
        <dbReference type="ARBA" id="ARBA00023172"/>
    </source>
</evidence>
<dbReference type="InterPro" id="IPR002104">
    <property type="entry name" value="Integrase_catalytic"/>
</dbReference>
<gene>
    <name evidence="4" type="ORF">UFOVP785_1</name>
</gene>
<dbReference type="Gene3D" id="1.10.443.10">
    <property type="entry name" value="Intergrase catalytic core"/>
    <property type="match status" value="1"/>
</dbReference>
<dbReference type="GO" id="GO:0003677">
    <property type="term" value="F:DNA binding"/>
    <property type="evidence" value="ECO:0007669"/>
    <property type="project" value="InterPro"/>
</dbReference>
<name>A0A6J5NSB2_9CAUD</name>
<dbReference type="GO" id="GO:0015074">
    <property type="term" value="P:DNA integration"/>
    <property type="evidence" value="ECO:0007669"/>
    <property type="project" value="InterPro"/>
</dbReference>
<comment type="similarity">
    <text evidence="1">Belongs to the 'phage' integrase family.</text>
</comment>
<dbReference type="EMBL" id="LR796736">
    <property type="protein sequence ID" value="CAB4161907.1"/>
    <property type="molecule type" value="Genomic_DNA"/>
</dbReference>
<accession>A0A6J5NSB2</accession>
<dbReference type="Pfam" id="PF00589">
    <property type="entry name" value="Phage_integrase"/>
    <property type="match status" value="1"/>
</dbReference>
<organism evidence="4">
    <name type="scientific">uncultured Caudovirales phage</name>
    <dbReference type="NCBI Taxonomy" id="2100421"/>
    <lineage>
        <taxon>Viruses</taxon>
        <taxon>Duplodnaviria</taxon>
        <taxon>Heunggongvirae</taxon>
        <taxon>Uroviricota</taxon>
        <taxon>Caudoviricetes</taxon>
        <taxon>Peduoviridae</taxon>
        <taxon>Maltschvirus</taxon>
        <taxon>Maltschvirus maltsch</taxon>
    </lineage>
</organism>
<reference evidence="4" key="1">
    <citation type="submission" date="2020-04" db="EMBL/GenBank/DDBJ databases">
        <authorList>
            <person name="Chiriac C."/>
            <person name="Salcher M."/>
            <person name="Ghai R."/>
            <person name="Kavagutti S V."/>
        </authorList>
    </citation>
    <scope>NUCLEOTIDE SEQUENCE</scope>
</reference>
<dbReference type="CDD" id="cd00397">
    <property type="entry name" value="DNA_BRE_C"/>
    <property type="match status" value="1"/>
</dbReference>
<feature type="domain" description="Tyr recombinase" evidence="3">
    <location>
        <begin position="186"/>
        <end position="365"/>
    </location>
</feature>
<dbReference type="PROSITE" id="PS51898">
    <property type="entry name" value="TYR_RECOMBINASE"/>
    <property type="match status" value="1"/>
</dbReference>
<feature type="non-terminal residue" evidence="4">
    <location>
        <position position="375"/>
    </location>
</feature>
<keyword evidence="2" id="KW-0233">DNA recombination</keyword>
<dbReference type="SUPFAM" id="SSF56349">
    <property type="entry name" value="DNA breaking-rejoining enzymes"/>
    <property type="match status" value="1"/>
</dbReference>
<protein>
    <submittedName>
        <fullName evidence="4">XerC Integrase</fullName>
    </submittedName>
</protein>
<proteinExistence type="inferred from homology"/>
<evidence type="ECO:0000313" key="4">
    <source>
        <dbReference type="EMBL" id="CAB4161907.1"/>
    </source>
</evidence>
<dbReference type="InterPro" id="IPR011010">
    <property type="entry name" value="DNA_brk_join_enz"/>
</dbReference>
<sequence>MPPADKPKKPHPDFPLTPHATKRWCKKIGKKMYYFGTWNDPDAALVEYLSIKDHLQAGIDPRRQVVSSCRTVGDIINLWLGMQQGRLESGDLSGEAFKSYKDTGAAVIAKFGRHTPCSGVLPADFSSLRQDWAMKYAPSRLNMLVTITRMAFRWGFDSGYLEAPVKLGPDFKGASKRLMREVKQQGEKKLFTAAEIRTLIEHASPQMKAMIYLGINCGLGNTDISRIRPENLSGGTLVLPRAKTGIERRIPLWKETQEAIAAAIPHVPKAKSPSEEGLVFRGVDGCAWTSFGNDKLARAFSYLLKKTGLYKERRTFYALRHTCQTIGDGAKDPVAVKTLMGHVDGTMSGEYRQDVDFEAVRAVTEHIRKWLIRSE</sequence>
<dbReference type="InterPro" id="IPR013762">
    <property type="entry name" value="Integrase-like_cat_sf"/>
</dbReference>
<dbReference type="GO" id="GO:0006310">
    <property type="term" value="P:DNA recombination"/>
    <property type="evidence" value="ECO:0007669"/>
    <property type="project" value="UniProtKB-KW"/>
</dbReference>